<dbReference type="SUPFAM" id="SSF56436">
    <property type="entry name" value="C-type lectin-like"/>
    <property type="match status" value="1"/>
</dbReference>
<evidence type="ECO:0000259" key="21">
    <source>
        <dbReference type="PROSITE" id="PS50041"/>
    </source>
</evidence>
<dbReference type="Pfam" id="PF09064">
    <property type="entry name" value="EGF_Tme5"/>
    <property type="match status" value="1"/>
</dbReference>
<comment type="subunit">
    <text evidence="17">Interacts with ITGAL, ITGAM and ITGB2. Interacts with thrombin/F2; this interaction switches the specificity of thrombin from a procoagulant to an anticoagulant and antifibrinolytic protease. Interacts with ANGP1 and ANGP2; these interactions significantly inhibit the generation of activated PC and TAFIa/CPB2 by the thrombin/thrombomodulin complex. Interacts with PF4; this interaction enhances generation of activated protein C. Interacts with HMGB1; this interaction inhibits HMGB1 inflammatory activity.</text>
</comment>
<accession>A0A3B3ZZD6</accession>
<evidence type="ECO:0000256" key="4">
    <source>
        <dbReference type="ARBA" id="ARBA00022553"/>
    </source>
</evidence>
<dbReference type="GO" id="GO:0006897">
    <property type="term" value="P:endocytosis"/>
    <property type="evidence" value="ECO:0007669"/>
    <property type="project" value="UniProtKB-KW"/>
</dbReference>
<dbReference type="PANTHER" id="PTHR14789">
    <property type="entry name" value="CHONDROLECTIN VARIANT CHODLFDELTAE"/>
    <property type="match status" value="1"/>
</dbReference>
<dbReference type="PROSITE" id="PS50026">
    <property type="entry name" value="EGF_3"/>
    <property type="match status" value="1"/>
</dbReference>
<evidence type="ECO:0000256" key="10">
    <source>
        <dbReference type="ARBA" id="ARBA00022974"/>
    </source>
</evidence>
<dbReference type="PANTHER" id="PTHR14789:SF8">
    <property type="entry name" value="C-TYPE LECTIN DOMAIN FAMILY 14 MEMBER A PRECURSOR-RELATED"/>
    <property type="match status" value="1"/>
</dbReference>
<dbReference type="Ensembl" id="ENSPMGT00000010795.1">
    <property type="protein sequence ID" value="ENSPMGP00000010118.1"/>
    <property type="gene ID" value="ENSPMGG00000008396.1"/>
</dbReference>
<evidence type="ECO:0000256" key="7">
    <source>
        <dbReference type="ARBA" id="ARBA00022729"/>
    </source>
</evidence>
<evidence type="ECO:0000256" key="12">
    <source>
        <dbReference type="ARBA" id="ARBA00023136"/>
    </source>
</evidence>
<reference evidence="22" key="2">
    <citation type="submission" date="2025-09" db="UniProtKB">
        <authorList>
            <consortium name="Ensembl"/>
        </authorList>
    </citation>
    <scope>IDENTIFICATION</scope>
</reference>
<feature type="transmembrane region" description="Helical" evidence="19">
    <location>
        <begin position="484"/>
        <end position="505"/>
    </location>
</feature>
<keyword evidence="15" id="KW-0325">Glycoprotein</keyword>
<keyword evidence="12 19" id="KW-0472">Membrane</keyword>
<keyword evidence="9" id="KW-0677">Repeat</keyword>
<evidence type="ECO:0000256" key="1">
    <source>
        <dbReference type="ARBA" id="ARBA00004479"/>
    </source>
</evidence>
<dbReference type="InterPro" id="IPR049883">
    <property type="entry name" value="NOTCH1_EGF-like"/>
</dbReference>
<evidence type="ECO:0000256" key="14">
    <source>
        <dbReference type="ARBA" id="ARBA00023170"/>
    </source>
</evidence>
<dbReference type="SMART" id="SM00034">
    <property type="entry name" value="CLECT"/>
    <property type="match status" value="1"/>
</dbReference>
<dbReference type="GO" id="GO:0004888">
    <property type="term" value="F:transmembrane signaling receptor activity"/>
    <property type="evidence" value="ECO:0007669"/>
    <property type="project" value="InterPro"/>
</dbReference>
<feature type="domain" description="C-type lectin" evidence="21">
    <location>
        <begin position="21"/>
        <end position="153"/>
    </location>
</feature>
<dbReference type="GO" id="GO:0005509">
    <property type="term" value="F:calcium ion binding"/>
    <property type="evidence" value="ECO:0007669"/>
    <property type="project" value="InterPro"/>
</dbReference>
<evidence type="ECO:0000256" key="11">
    <source>
        <dbReference type="ARBA" id="ARBA00022989"/>
    </source>
</evidence>
<protein>
    <recommendedName>
        <fullName evidence="2">Thrombomodulin</fullName>
    </recommendedName>
</protein>
<keyword evidence="8" id="KW-0430">Lectin</keyword>
<evidence type="ECO:0000256" key="5">
    <source>
        <dbReference type="ARBA" id="ARBA00022583"/>
    </source>
</evidence>
<keyword evidence="6 19" id="KW-0812">Transmembrane</keyword>
<dbReference type="Proteomes" id="UP000261520">
    <property type="component" value="Unplaced"/>
</dbReference>
<dbReference type="Gene3D" id="3.10.100.10">
    <property type="entry name" value="Mannose-Binding Protein A, subunit A"/>
    <property type="match status" value="1"/>
</dbReference>
<dbReference type="Pfam" id="PF14670">
    <property type="entry name" value="FXa_inhibition"/>
    <property type="match status" value="1"/>
</dbReference>
<evidence type="ECO:0000256" key="17">
    <source>
        <dbReference type="ARBA" id="ARBA00046453"/>
    </source>
</evidence>
<keyword evidence="23" id="KW-1185">Reference proteome</keyword>
<keyword evidence="7" id="KW-0732">Signal</keyword>
<evidence type="ECO:0000256" key="13">
    <source>
        <dbReference type="ARBA" id="ARBA00023157"/>
    </source>
</evidence>
<keyword evidence="11 19" id="KW-1133">Transmembrane helix</keyword>
<dbReference type="PROSITE" id="PS00010">
    <property type="entry name" value="ASX_HYDROXYL"/>
    <property type="match status" value="1"/>
</dbReference>
<evidence type="ECO:0000256" key="16">
    <source>
        <dbReference type="ARBA" id="ARBA00045242"/>
    </source>
</evidence>
<dbReference type="STRING" id="409849.ENSPMGP00000010118"/>
<dbReference type="InterPro" id="IPR009030">
    <property type="entry name" value="Growth_fac_rcpt_cys_sf"/>
</dbReference>
<keyword evidence="4" id="KW-0597">Phosphoprotein</keyword>
<evidence type="ECO:0000256" key="9">
    <source>
        <dbReference type="ARBA" id="ARBA00022737"/>
    </source>
</evidence>
<evidence type="ECO:0000256" key="19">
    <source>
        <dbReference type="SAM" id="Phobius"/>
    </source>
</evidence>
<dbReference type="InterPro" id="IPR001304">
    <property type="entry name" value="C-type_lectin-like"/>
</dbReference>
<name>A0A3B3ZZD6_9GOBI</name>
<dbReference type="InterPro" id="IPR000742">
    <property type="entry name" value="EGF"/>
</dbReference>
<evidence type="ECO:0000256" key="6">
    <source>
        <dbReference type="ARBA" id="ARBA00022692"/>
    </source>
</evidence>
<evidence type="ECO:0000313" key="23">
    <source>
        <dbReference type="Proteomes" id="UP000261520"/>
    </source>
</evidence>
<evidence type="ECO:0000256" key="3">
    <source>
        <dbReference type="ARBA" id="ARBA00022536"/>
    </source>
</evidence>
<dbReference type="PROSITE" id="PS50041">
    <property type="entry name" value="C_TYPE_LECTIN_2"/>
    <property type="match status" value="1"/>
</dbReference>
<dbReference type="GO" id="GO:0030246">
    <property type="term" value="F:carbohydrate binding"/>
    <property type="evidence" value="ECO:0007669"/>
    <property type="project" value="UniProtKB-KW"/>
</dbReference>
<keyword evidence="14" id="KW-0675">Receptor</keyword>
<dbReference type="InterPro" id="IPR016186">
    <property type="entry name" value="C-type_lectin-like/link_sf"/>
</dbReference>
<reference evidence="22" key="1">
    <citation type="submission" date="2025-08" db="UniProtKB">
        <authorList>
            <consortium name="Ensembl"/>
        </authorList>
    </citation>
    <scope>IDENTIFICATION</scope>
</reference>
<evidence type="ECO:0000256" key="18">
    <source>
        <dbReference type="PROSITE-ProRule" id="PRU00076"/>
    </source>
</evidence>
<comment type="caution">
    <text evidence="18">Lacks conserved residue(s) required for the propagation of feature annotation.</text>
</comment>
<dbReference type="PROSITE" id="PS01187">
    <property type="entry name" value="EGF_CA"/>
    <property type="match status" value="2"/>
</dbReference>
<comment type="subcellular location">
    <subcellularLocation>
        <location evidence="1">Membrane</location>
        <topology evidence="1">Single-pass type I membrane protein</topology>
    </subcellularLocation>
</comment>
<dbReference type="SUPFAM" id="SSF57184">
    <property type="entry name" value="Growth factor receptor domain"/>
    <property type="match status" value="2"/>
</dbReference>
<dbReference type="InterPro" id="IPR051505">
    <property type="entry name" value="C-type_lectin_domain"/>
</dbReference>
<dbReference type="AlphaFoldDB" id="A0A3B3ZZD6"/>
<evidence type="ECO:0000256" key="8">
    <source>
        <dbReference type="ARBA" id="ARBA00022734"/>
    </source>
</evidence>
<proteinExistence type="predicted"/>
<sequence length="530" mass="59795">MLLIFLLMLTFCNAEHQTLCTSNTCFTLHLNGLSFEEAYKNCDDNGGYLVTIRSKEEEDTLRMVLSQISPQEKPFKIRIGLKVDKGSCVISNALLKGFKWVSGAQDSQYSNWGKEPPSTCHERCVHIHYNPVGDNNLKWFDSSCNKVWPYVCKFYFRGMCTALTNLGHGQITYTVPFSRESQSYQMQSLPVGTYADITCDGQDPFYSLCSKTHENIYAWTKPGPFCQKNRSCAIKNGGCEHVCNQEEKELICSCNNDYELNEDGLSCRLKNMCFEDTCQHQCIMGKMGFTCLCPQGMELSSDQRTCLDIDECVNSICEQTCLNSIGSFSCLCSNGFDLSKDGYSCEDINEYGYRCSCYEGYAPDTEDPRRCKLHCAKEKCPPVCDKIDNSVCSCPDGYIKNEHVCEDIDECEMRQCEQKCKNSFGSFKCSCYKGFILKDQVKCMPTTEDSGYVNFTTAIVPAFVKPALKNSTLKGSSLSTGGFIWLWICVAMLVIVFICVVRWYALKRQKRAQQNSTQQATVTQGISTQC</sequence>
<keyword evidence="3 18" id="KW-0245">EGF-like domain</keyword>
<dbReference type="Pfam" id="PF12662">
    <property type="entry name" value="cEGF"/>
    <property type="match status" value="2"/>
</dbReference>
<dbReference type="Pfam" id="PF00059">
    <property type="entry name" value="Lectin_C"/>
    <property type="match status" value="1"/>
</dbReference>
<evidence type="ECO:0000256" key="2">
    <source>
        <dbReference type="ARBA" id="ARBA00019822"/>
    </source>
</evidence>
<evidence type="ECO:0000259" key="20">
    <source>
        <dbReference type="PROSITE" id="PS50026"/>
    </source>
</evidence>
<dbReference type="Pfam" id="PF07645">
    <property type="entry name" value="EGF_CA"/>
    <property type="match status" value="1"/>
</dbReference>
<dbReference type="Gene3D" id="2.10.25.10">
    <property type="entry name" value="Laminin"/>
    <property type="match status" value="6"/>
</dbReference>
<evidence type="ECO:0000256" key="15">
    <source>
        <dbReference type="ARBA" id="ARBA00023180"/>
    </source>
</evidence>
<dbReference type="InterPro" id="IPR026823">
    <property type="entry name" value="cEGF"/>
</dbReference>
<dbReference type="InterPro" id="IPR016187">
    <property type="entry name" value="CTDL_fold"/>
</dbReference>
<organism evidence="22 23">
    <name type="scientific">Periophthalmus magnuspinnatus</name>
    <dbReference type="NCBI Taxonomy" id="409849"/>
    <lineage>
        <taxon>Eukaryota</taxon>
        <taxon>Metazoa</taxon>
        <taxon>Chordata</taxon>
        <taxon>Craniata</taxon>
        <taxon>Vertebrata</taxon>
        <taxon>Euteleostomi</taxon>
        <taxon>Actinopterygii</taxon>
        <taxon>Neopterygii</taxon>
        <taxon>Teleostei</taxon>
        <taxon>Neoteleostei</taxon>
        <taxon>Acanthomorphata</taxon>
        <taxon>Gobiaria</taxon>
        <taxon>Gobiiformes</taxon>
        <taxon>Gobioidei</taxon>
        <taxon>Gobiidae</taxon>
        <taxon>Oxudercinae</taxon>
        <taxon>Periophthalmus</taxon>
    </lineage>
</organism>
<comment type="function">
    <text evidence="16">Endothelial cell receptor that plays a critical role in regulating several physiological processes including hemostasis, coagulation, fibrinolysis, inflammation, and angiogenesis. Acts as a cofactor for thrombin activation of protein C/PROC on the surface of vascular endothelial cells leading to initiation of the activated protein C anticoagulant pathway. Also accelerates the activation of the plasma carboxypeptidase B2/CPB2, which catalyzes removal of C-terminal basic amino acids from its substrates including kinins or anaphylatoxins leading to fibrinolysis inhibition. Plays critical protective roles in changing the cleavage specificity of protease-activated receptor 1/PAR1, inhibiting endothelial cell permeability and inflammation. Suppresses inflammation distinctly from its anticoagulant cofactor activity by sequestering HMGB1 thereby preventing it from engaging cellular receptors such as RAGE and contributing to the inflammatory response.</text>
</comment>
<dbReference type="FunFam" id="2.10.25.10:FF:000009">
    <property type="entry name" value="Low-density lipoprotein receptor isoform 1"/>
    <property type="match status" value="1"/>
</dbReference>
<dbReference type="InterPro" id="IPR015149">
    <property type="entry name" value="Tme5_EGF-like"/>
</dbReference>
<dbReference type="InterPro" id="IPR000152">
    <property type="entry name" value="EGF-type_Asp/Asn_hydroxyl_site"/>
</dbReference>
<dbReference type="PIRSF" id="PIRSF001775">
    <property type="entry name" value="CD93/CD141"/>
    <property type="match status" value="1"/>
</dbReference>
<feature type="domain" description="EGF-like" evidence="20">
    <location>
        <begin position="308"/>
        <end position="346"/>
    </location>
</feature>
<dbReference type="InterPro" id="IPR001881">
    <property type="entry name" value="EGF-like_Ca-bd_dom"/>
</dbReference>
<keyword evidence="5" id="KW-0254">Endocytosis</keyword>
<dbReference type="InterPro" id="IPR018097">
    <property type="entry name" value="EGF_Ca-bd_CS"/>
</dbReference>
<dbReference type="SMART" id="SM00179">
    <property type="entry name" value="EGF_CA"/>
    <property type="match status" value="3"/>
</dbReference>
<keyword evidence="13" id="KW-1015">Disulfide bond</keyword>
<dbReference type="GO" id="GO:0016020">
    <property type="term" value="C:membrane"/>
    <property type="evidence" value="ECO:0007669"/>
    <property type="project" value="UniProtKB-SubCell"/>
</dbReference>
<dbReference type="PROSITE" id="PS01186">
    <property type="entry name" value="EGF_2"/>
    <property type="match status" value="2"/>
</dbReference>
<keyword evidence="10" id="KW-0654">Proteoglycan</keyword>
<dbReference type="SMART" id="SM00181">
    <property type="entry name" value="EGF"/>
    <property type="match status" value="5"/>
</dbReference>
<dbReference type="CDD" id="cd00054">
    <property type="entry name" value="EGF_CA"/>
    <property type="match status" value="2"/>
</dbReference>
<evidence type="ECO:0000313" key="22">
    <source>
        <dbReference type="Ensembl" id="ENSPMGP00000010118.1"/>
    </source>
</evidence>